<evidence type="ECO:0000256" key="2">
    <source>
        <dbReference type="ARBA" id="ARBA00022849"/>
    </source>
</evidence>
<proteinExistence type="inferred from homology"/>
<keyword evidence="3 7" id="KW-0560">Oxidoreductase</keyword>
<dbReference type="SUPFAM" id="SSF52833">
    <property type="entry name" value="Thioredoxin-like"/>
    <property type="match status" value="1"/>
</dbReference>
<evidence type="ECO:0000256" key="4">
    <source>
        <dbReference type="ARBA" id="ARBA00038969"/>
    </source>
</evidence>
<dbReference type="PANTHER" id="PTHR30041:SF5">
    <property type="entry name" value="ARSENATE REDUCTASE-RELATED"/>
    <property type="match status" value="1"/>
</dbReference>
<dbReference type="Proteomes" id="UP001218412">
    <property type="component" value="Chromosome"/>
</dbReference>
<evidence type="ECO:0000313" key="9">
    <source>
        <dbReference type="Proteomes" id="UP001218412"/>
    </source>
</evidence>
<dbReference type="RefSeq" id="WP_272858123.1">
    <property type="nucleotide sequence ID" value="NZ_CP067134.1"/>
</dbReference>
<reference evidence="8 9" key="1">
    <citation type="submission" date="2021-01" db="EMBL/GenBank/DDBJ databases">
        <title>Biogeographic distribution of Paracoccus.</title>
        <authorList>
            <person name="Hollensteiner J."/>
            <person name="Leineberger J."/>
            <person name="Brinkhoff T."/>
            <person name="Daniel R."/>
        </authorList>
    </citation>
    <scope>NUCLEOTIDE SEQUENCE [LARGE SCALE GENOMIC DNA]</scope>
    <source>
        <strain evidence="8 9">LMG25392</strain>
    </source>
</reference>
<keyword evidence="9" id="KW-1185">Reference proteome</keyword>
<evidence type="ECO:0000256" key="1">
    <source>
        <dbReference type="ARBA" id="ARBA00007198"/>
    </source>
</evidence>
<evidence type="ECO:0000256" key="6">
    <source>
        <dbReference type="PROSITE-ProRule" id="PRU01282"/>
    </source>
</evidence>
<dbReference type="GO" id="GO:0008794">
    <property type="term" value="F:arsenate reductase (glutaredoxin) activity"/>
    <property type="evidence" value="ECO:0007669"/>
    <property type="project" value="UniProtKB-EC"/>
</dbReference>
<dbReference type="Gene3D" id="3.40.30.10">
    <property type="entry name" value="Glutaredoxin"/>
    <property type="match status" value="1"/>
</dbReference>
<dbReference type="EC" id="1.20.4.1" evidence="4 7"/>
<dbReference type="InterPro" id="IPR006659">
    <property type="entry name" value="Arsenate_reductase"/>
</dbReference>
<gene>
    <name evidence="8" type="primary">arsC</name>
    <name evidence="8" type="ORF">JHW45_13440</name>
</gene>
<dbReference type="Pfam" id="PF03960">
    <property type="entry name" value="ArsC"/>
    <property type="match status" value="1"/>
</dbReference>
<dbReference type="CDD" id="cd03034">
    <property type="entry name" value="ArsC_ArsC"/>
    <property type="match status" value="1"/>
</dbReference>
<organism evidence="8 9">
    <name type="scientific">Paracoccus stylophorae</name>
    <dbReference type="NCBI Taxonomy" id="659350"/>
    <lineage>
        <taxon>Bacteria</taxon>
        <taxon>Pseudomonadati</taxon>
        <taxon>Pseudomonadota</taxon>
        <taxon>Alphaproteobacteria</taxon>
        <taxon>Rhodobacterales</taxon>
        <taxon>Paracoccaceae</taxon>
        <taxon>Paracoccus</taxon>
    </lineage>
</organism>
<comment type="similarity">
    <text evidence="1 6 7">Belongs to the ArsC family.</text>
</comment>
<dbReference type="InterPro" id="IPR006660">
    <property type="entry name" value="Arsenate_reductase-like"/>
</dbReference>
<evidence type="ECO:0000256" key="5">
    <source>
        <dbReference type="ARBA" id="ARBA00039879"/>
    </source>
</evidence>
<protein>
    <recommendedName>
        <fullName evidence="5 7">Arsenate reductase</fullName>
        <ecNumber evidence="4 7">1.20.4.1</ecNumber>
    </recommendedName>
</protein>
<sequence length="122" mass="13403">MGEAWVIWHNPKCSTSRFVLEALREAGVQPRVRDYQKQPPSEAELRAALTAAGIGARDLLRRKSPAYEQLGLADSSLTEDRLIAAMAARPEAIERPLVFAPDGTARLCRPKEAVFEMLAATS</sequence>
<evidence type="ECO:0000256" key="7">
    <source>
        <dbReference type="RuleBase" id="RU362029"/>
    </source>
</evidence>
<dbReference type="InterPro" id="IPR036249">
    <property type="entry name" value="Thioredoxin-like_sf"/>
</dbReference>
<comment type="catalytic activity">
    <reaction evidence="7">
        <text>[glutaredoxin]-dithiol + arsenate + glutathione + H(+) = glutathionyl-S-S-[glutaredoxin] + arsenite + H2O</text>
        <dbReference type="Rhea" id="RHEA:22016"/>
        <dbReference type="Rhea" id="RHEA-COMP:10729"/>
        <dbReference type="Rhea" id="RHEA-COMP:17668"/>
        <dbReference type="ChEBI" id="CHEBI:15377"/>
        <dbReference type="ChEBI" id="CHEBI:15378"/>
        <dbReference type="ChEBI" id="CHEBI:29242"/>
        <dbReference type="ChEBI" id="CHEBI:29950"/>
        <dbReference type="ChEBI" id="CHEBI:48597"/>
        <dbReference type="ChEBI" id="CHEBI:57925"/>
        <dbReference type="ChEBI" id="CHEBI:146199"/>
        <dbReference type="EC" id="1.20.4.1"/>
    </reaction>
</comment>
<accession>A0ABY7SSZ7</accession>
<dbReference type="EMBL" id="CP067134">
    <property type="protein sequence ID" value="WCR10063.1"/>
    <property type="molecule type" value="Genomic_DNA"/>
</dbReference>
<evidence type="ECO:0000313" key="8">
    <source>
        <dbReference type="EMBL" id="WCR10063.1"/>
    </source>
</evidence>
<evidence type="ECO:0000256" key="3">
    <source>
        <dbReference type="ARBA" id="ARBA00023002"/>
    </source>
</evidence>
<dbReference type="PANTHER" id="PTHR30041">
    <property type="entry name" value="ARSENATE REDUCTASE"/>
    <property type="match status" value="1"/>
</dbReference>
<dbReference type="PROSITE" id="PS51353">
    <property type="entry name" value="ARSC"/>
    <property type="match status" value="1"/>
</dbReference>
<dbReference type="NCBIfam" id="TIGR00014">
    <property type="entry name" value="arsC"/>
    <property type="match status" value="1"/>
</dbReference>
<name>A0ABY7SSZ7_9RHOB</name>
<keyword evidence="2" id="KW-0059">Arsenical resistance</keyword>